<sequence>MGTKKKPSAVIGAFLVSLLFALLTFTVNVSATTYPDRTEATIFGGHVKATLTYNKDRSPHYTAVGDTITVTTTLEKLDDIPLEEEFNQTSIITLFPDKTQGLALKGEPTFTFTNKKTGMTDQGKFIDPSREIPRNILLFFNLEGKIYYEDTVTYDGRMTEIPVDNSESNDGDYEDTYALYNLLINQGDKVVLSYQSTVTPAALDNKEFSLHTAVYDSSIGDFNADSFLTVRMPTIQQLSVVFDETSKNKQIEVKDADSYKTVLTGTWDGAIEDLHPELTINGKNVSIPDGSFKEDNTFSIPIDLTDIGKIGDNQVHIKISDKNGQLADDDANITLIQTNIPPKLKLSDQIANQTVKVTPATQIFNINGHWQDADSETVSLYYRLNGQKGPLQEGITNQQKNEWTEFSRSIPLNGLHQGENKVEVYAMDSEGAVSNPENVTLDLEPGTVRFKNIVSEILFQALSIAGKTEHSLTQEAVNVLVEDTTTDHNWTLAVQQITPFANNEKVLPASLYYQNGIKNQLLTNNGPITLPTAKENETDYALLQDDTHRFDLTVYPGAYVGEYQSELEWTIVKAP</sequence>
<evidence type="ECO:0008006" key="4">
    <source>
        <dbReference type="Google" id="ProtNLM"/>
    </source>
</evidence>
<dbReference type="RefSeq" id="WP_010751678.1">
    <property type="nucleotide sequence ID" value="NZ_BJWF01000004.1"/>
</dbReference>
<accession>A0A511J138</accession>
<feature type="signal peptide" evidence="1">
    <location>
        <begin position="1"/>
        <end position="31"/>
    </location>
</feature>
<evidence type="ECO:0000313" key="3">
    <source>
        <dbReference type="Proteomes" id="UP000321830"/>
    </source>
</evidence>
<reference evidence="2 3" key="1">
    <citation type="submission" date="2019-07" db="EMBL/GenBank/DDBJ databases">
        <title>Whole genome shotgun sequence of Enterococcus villorum NBRC 100699.</title>
        <authorList>
            <person name="Hosoyama A."/>
            <person name="Uohara A."/>
            <person name="Ohji S."/>
            <person name="Ichikawa N."/>
        </authorList>
    </citation>
    <scope>NUCLEOTIDE SEQUENCE [LARGE SCALE GENOMIC DNA]</scope>
    <source>
        <strain evidence="2 3">NBRC 100699</strain>
    </source>
</reference>
<evidence type="ECO:0000313" key="2">
    <source>
        <dbReference type="EMBL" id="GEL91353.1"/>
    </source>
</evidence>
<organism evidence="2 3">
    <name type="scientific">Enterococcus villorum</name>
    <dbReference type="NCBI Taxonomy" id="112904"/>
    <lineage>
        <taxon>Bacteria</taxon>
        <taxon>Bacillati</taxon>
        <taxon>Bacillota</taxon>
        <taxon>Bacilli</taxon>
        <taxon>Lactobacillales</taxon>
        <taxon>Enterococcaceae</taxon>
        <taxon>Enterococcus</taxon>
    </lineage>
</organism>
<gene>
    <name evidence="2" type="ORF">EVI01_06900</name>
</gene>
<proteinExistence type="predicted"/>
<name>A0A511J138_9ENTE</name>
<dbReference type="Proteomes" id="UP000321830">
    <property type="component" value="Unassembled WGS sequence"/>
</dbReference>
<dbReference type="AlphaFoldDB" id="A0A511J138"/>
<protein>
    <recommendedName>
        <fullName evidence="4">WxL domain-containing protein</fullName>
    </recommendedName>
</protein>
<feature type="chain" id="PRO_5021696585" description="WxL domain-containing protein" evidence="1">
    <location>
        <begin position="32"/>
        <end position="575"/>
    </location>
</feature>
<evidence type="ECO:0000256" key="1">
    <source>
        <dbReference type="SAM" id="SignalP"/>
    </source>
</evidence>
<comment type="caution">
    <text evidence="2">The sequence shown here is derived from an EMBL/GenBank/DDBJ whole genome shotgun (WGS) entry which is preliminary data.</text>
</comment>
<dbReference type="EMBL" id="BJWF01000004">
    <property type="protein sequence ID" value="GEL91353.1"/>
    <property type="molecule type" value="Genomic_DNA"/>
</dbReference>
<keyword evidence="1" id="KW-0732">Signal</keyword>